<reference evidence="2 3" key="1">
    <citation type="submission" date="2016-07" db="EMBL/GenBank/DDBJ databases">
        <title>Multiple horizontal gene transfer events from other fungi enriched the ability of initially mycotrophic Trichoderma (Ascomycota) to feed on dead plant biomass.</title>
        <authorList>
            <consortium name="DOE Joint Genome Institute"/>
            <person name="Aerts A."/>
            <person name="Atanasova L."/>
            <person name="Chenthamara K."/>
            <person name="Zhang J."/>
            <person name="Grujic M."/>
            <person name="Henrissat B."/>
            <person name="Kuo A."/>
            <person name="Salamov A."/>
            <person name="Lipzen A."/>
            <person name="Labutti K."/>
            <person name="Barry K."/>
            <person name="Miao Y."/>
            <person name="Rahimi M.J."/>
            <person name="Shen Q."/>
            <person name="Grigoriev I.V."/>
            <person name="Kubicek C.P."/>
            <person name="Druzhinina I.S."/>
        </authorList>
    </citation>
    <scope>NUCLEOTIDE SEQUENCE [LARGE SCALE GENOMIC DNA]</scope>
    <source>
        <strain evidence="2 3">ATCC 18648</strain>
    </source>
</reference>
<feature type="compositionally biased region" description="Basic and acidic residues" evidence="1">
    <location>
        <begin position="150"/>
        <end position="163"/>
    </location>
</feature>
<evidence type="ECO:0000313" key="3">
    <source>
        <dbReference type="Proteomes" id="UP000240760"/>
    </source>
</evidence>
<dbReference type="AlphaFoldDB" id="A0A2T4C8K2"/>
<name>A0A2T4C8K2_TRILO</name>
<sequence length="201" mass="22573">MVQAPRQAAWIVRWRRRRRQWMGSLVQSDAASKSSRWRRGGAPCKAEVGCRSHDLSFWSRSIFPCSLFQLRPGCGFYFLPCCVSTSYKTKKESGRKKTTQDAPGESAAAVAQPQSCRTMCCKSDGLVRGSRRTASNSAWEEEEDDDDERVADGGRCRDKDSQQRHGRVNGLETAECSRWSGLLRGRRRFSVHPPPSGLAGR</sequence>
<evidence type="ECO:0000313" key="2">
    <source>
        <dbReference type="EMBL" id="PTB77907.1"/>
    </source>
</evidence>
<organism evidence="2 3">
    <name type="scientific">Trichoderma longibrachiatum ATCC 18648</name>
    <dbReference type="NCBI Taxonomy" id="983965"/>
    <lineage>
        <taxon>Eukaryota</taxon>
        <taxon>Fungi</taxon>
        <taxon>Dikarya</taxon>
        <taxon>Ascomycota</taxon>
        <taxon>Pezizomycotina</taxon>
        <taxon>Sordariomycetes</taxon>
        <taxon>Hypocreomycetidae</taxon>
        <taxon>Hypocreales</taxon>
        <taxon>Hypocreaceae</taxon>
        <taxon>Trichoderma</taxon>
    </lineage>
</organism>
<feature type="compositionally biased region" description="Acidic residues" evidence="1">
    <location>
        <begin position="139"/>
        <end position="149"/>
    </location>
</feature>
<feature type="region of interest" description="Disordered" evidence="1">
    <location>
        <begin position="132"/>
        <end position="169"/>
    </location>
</feature>
<dbReference type="Proteomes" id="UP000240760">
    <property type="component" value="Unassembled WGS sequence"/>
</dbReference>
<keyword evidence="3" id="KW-1185">Reference proteome</keyword>
<gene>
    <name evidence="2" type="ORF">M440DRAFT_295708</name>
</gene>
<accession>A0A2T4C8K2</accession>
<protein>
    <submittedName>
        <fullName evidence="2">Uncharacterized protein</fullName>
    </submittedName>
</protein>
<proteinExistence type="predicted"/>
<dbReference type="EMBL" id="KZ679130">
    <property type="protein sequence ID" value="PTB77907.1"/>
    <property type="molecule type" value="Genomic_DNA"/>
</dbReference>
<dbReference type="OrthoDB" id="10599526at2759"/>
<evidence type="ECO:0000256" key="1">
    <source>
        <dbReference type="SAM" id="MobiDB-lite"/>
    </source>
</evidence>